<evidence type="ECO:0000256" key="2">
    <source>
        <dbReference type="ARBA" id="ARBA00022517"/>
    </source>
</evidence>
<dbReference type="SUPFAM" id="SSF74942">
    <property type="entry name" value="YhbC-like, C-terminal domain"/>
    <property type="match status" value="1"/>
</dbReference>
<comment type="subcellular location">
    <subcellularLocation>
        <location evidence="3">Cytoplasm</location>
    </subcellularLocation>
</comment>
<dbReference type="Gene3D" id="3.30.300.70">
    <property type="entry name" value="RimP-like superfamily, N-terminal"/>
    <property type="match status" value="1"/>
</dbReference>
<name>A0A921AUH1_9BACT</name>
<reference evidence="7" key="1">
    <citation type="journal article" date="2021" name="PeerJ">
        <title>Extensive microbial diversity within the chicken gut microbiome revealed by metagenomics and culture.</title>
        <authorList>
            <person name="Gilroy R."/>
            <person name="Ravi A."/>
            <person name="Getino M."/>
            <person name="Pursley I."/>
            <person name="Horton D.L."/>
            <person name="Alikhan N.F."/>
            <person name="Baker D."/>
            <person name="Gharbi K."/>
            <person name="Hall N."/>
            <person name="Watson M."/>
            <person name="Adriaenssens E.M."/>
            <person name="Foster-Nyarko E."/>
            <person name="Jarju S."/>
            <person name="Secka A."/>
            <person name="Antonio M."/>
            <person name="Oren A."/>
            <person name="Chaudhuri R.R."/>
            <person name="La Ragione R."/>
            <person name="Hildebrand F."/>
            <person name="Pallen M.J."/>
        </authorList>
    </citation>
    <scope>NUCLEOTIDE SEQUENCE</scope>
    <source>
        <strain evidence="7">ChiGjej2B2-19336</strain>
    </source>
</reference>
<comment type="function">
    <text evidence="3">Required for maturation of 30S ribosomal subunits.</text>
</comment>
<dbReference type="AlphaFoldDB" id="A0A921AUH1"/>
<dbReference type="PANTHER" id="PTHR33867">
    <property type="entry name" value="RIBOSOME MATURATION FACTOR RIMP"/>
    <property type="match status" value="1"/>
</dbReference>
<accession>A0A921AUH1</accession>
<comment type="similarity">
    <text evidence="3">Belongs to the RimP family.</text>
</comment>
<comment type="caution">
    <text evidence="7">The sequence shown here is derived from an EMBL/GenBank/DDBJ whole genome shotgun (WGS) entry which is preliminary data.</text>
</comment>
<evidence type="ECO:0000313" key="8">
    <source>
        <dbReference type="Proteomes" id="UP000698963"/>
    </source>
</evidence>
<dbReference type="InterPro" id="IPR035956">
    <property type="entry name" value="RimP_N_sf"/>
</dbReference>
<dbReference type="Pfam" id="PF02576">
    <property type="entry name" value="RimP_N"/>
    <property type="match status" value="1"/>
</dbReference>
<evidence type="ECO:0000259" key="5">
    <source>
        <dbReference type="Pfam" id="PF02576"/>
    </source>
</evidence>
<reference evidence="7" key="2">
    <citation type="submission" date="2021-09" db="EMBL/GenBank/DDBJ databases">
        <authorList>
            <person name="Gilroy R."/>
        </authorList>
    </citation>
    <scope>NUCLEOTIDE SEQUENCE</scope>
    <source>
        <strain evidence="7">ChiGjej2B2-19336</strain>
    </source>
</reference>
<feature type="region of interest" description="Disordered" evidence="4">
    <location>
        <begin position="183"/>
        <end position="207"/>
    </location>
</feature>
<feature type="domain" description="Ribosome maturation factor RimP C-terminal" evidence="6">
    <location>
        <begin position="106"/>
        <end position="183"/>
    </location>
</feature>
<evidence type="ECO:0000256" key="3">
    <source>
        <dbReference type="HAMAP-Rule" id="MF_01077"/>
    </source>
</evidence>
<dbReference type="Proteomes" id="UP000698963">
    <property type="component" value="Unassembled WGS sequence"/>
</dbReference>
<proteinExistence type="inferred from homology"/>
<evidence type="ECO:0000256" key="1">
    <source>
        <dbReference type="ARBA" id="ARBA00022490"/>
    </source>
</evidence>
<dbReference type="PANTHER" id="PTHR33867:SF1">
    <property type="entry name" value="RIBOSOME MATURATION FACTOR RIMP"/>
    <property type="match status" value="1"/>
</dbReference>
<organism evidence="7 8">
    <name type="scientific">Mailhella massiliensis</name>
    <dbReference type="NCBI Taxonomy" id="1903261"/>
    <lineage>
        <taxon>Bacteria</taxon>
        <taxon>Pseudomonadati</taxon>
        <taxon>Thermodesulfobacteriota</taxon>
        <taxon>Desulfovibrionia</taxon>
        <taxon>Desulfovibrionales</taxon>
        <taxon>Desulfovibrionaceae</taxon>
        <taxon>Mailhella</taxon>
    </lineage>
</organism>
<keyword evidence="2 3" id="KW-0690">Ribosome biogenesis</keyword>
<dbReference type="CDD" id="cd01734">
    <property type="entry name" value="YlxS_C"/>
    <property type="match status" value="1"/>
</dbReference>
<dbReference type="InterPro" id="IPR028989">
    <property type="entry name" value="RimP_N"/>
</dbReference>
<dbReference type="Pfam" id="PF17384">
    <property type="entry name" value="DUF150_C"/>
    <property type="match status" value="1"/>
</dbReference>
<dbReference type="EMBL" id="DYZA01000015">
    <property type="protein sequence ID" value="HJD96136.1"/>
    <property type="molecule type" value="Genomic_DNA"/>
</dbReference>
<dbReference type="GO" id="GO:0006412">
    <property type="term" value="P:translation"/>
    <property type="evidence" value="ECO:0007669"/>
    <property type="project" value="TreeGrafter"/>
</dbReference>
<dbReference type="GO" id="GO:0000028">
    <property type="term" value="P:ribosomal small subunit assembly"/>
    <property type="evidence" value="ECO:0007669"/>
    <property type="project" value="TreeGrafter"/>
</dbReference>
<dbReference type="InterPro" id="IPR036847">
    <property type="entry name" value="RimP_C_sf"/>
</dbReference>
<gene>
    <name evidence="3" type="primary">rimP</name>
    <name evidence="7" type="ORF">K8W16_00615</name>
</gene>
<sequence length="207" mass="21902">MGKGLSAEQIVRRVREAAEPVIASFGLMLWGIEVVAGGRTVVRVYVDAPAGGADAGTGEDGVLEGVSVDQCAEISRMVGLALDVDEVFSDAWVLEVSSPGMDRMFFEPAQLVSYVGSDIDVTLTDPHPDIAGRRKFKGPLKSVSDKEFIMEVLLVPASGEKPEPAEVTIRWNQVKKARLIPVFPDTSKPGAGKNAKHASGKGGGNKA</sequence>
<dbReference type="HAMAP" id="MF_01077">
    <property type="entry name" value="RimP"/>
    <property type="match status" value="1"/>
</dbReference>
<evidence type="ECO:0000313" key="7">
    <source>
        <dbReference type="EMBL" id="HJD96136.1"/>
    </source>
</evidence>
<dbReference type="Gene3D" id="2.30.30.180">
    <property type="entry name" value="Ribosome maturation factor RimP, C-terminal domain"/>
    <property type="match status" value="1"/>
</dbReference>
<dbReference type="InterPro" id="IPR003728">
    <property type="entry name" value="Ribosome_maturation_RimP"/>
</dbReference>
<evidence type="ECO:0000259" key="6">
    <source>
        <dbReference type="Pfam" id="PF17384"/>
    </source>
</evidence>
<dbReference type="RefSeq" id="WP_304120254.1">
    <property type="nucleotide sequence ID" value="NZ_DYZA01000015.1"/>
</dbReference>
<evidence type="ECO:0000256" key="4">
    <source>
        <dbReference type="SAM" id="MobiDB-lite"/>
    </source>
</evidence>
<keyword evidence="1 3" id="KW-0963">Cytoplasm</keyword>
<feature type="domain" description="Ribosome maturation factor RimP N-terminal" evidence="5">
    <location>
        <begin position="18"/>
        <end position="102"/>
    </location>
</feature>
<dbReference type="GO" id="GO:0005829">
    <property type="term" value="C:cytosol"/>
    <property type="evidence" value="ECO:0007669"/>
    <property type="project" value="TreeGrafter"/>
</dbReference>
<dbReference type="SUPFAM" id="SSF75420">
    <property type="entry name" value="YhbC-like, N-terminal domain"/>
    <property type="match status" value="1"/>
</dbReference>
<dbReference type="InterPro" id="IPR028998">
    <property type="entry name" value="RimP_C"/>
</dbReference>
<protein>
    <recommendedName>
        <fullName evidence="3">Ribosome maturation factor RimP</fullName>
    </recommendedName>
</protein>